<keyword evidence="1" id="KW-0472">Membrane</keyword>
<dbReference type="EMBL" id="CAMAPE010000051">
    <property type="protein sequence ID" value="CAH9107632.1"/>
    <property type="molecule type" value="Genomic_DNA"/>
</dbReference>
<keyword evidence="1" id="KW-1133">Transmembrane helix</keyword>
<accession>A0A9P1EHL1</accession>
<dbReference type="Proteomes" id="UP001152484">
    <property type="component" value="Unassembled WGS sequence"/>
</dbReference>
<evidence type="ECO:0000256" key="1">
    <source>
        <dbReference type="SAM" id="Phobius"/>
    </source>
</evidence>
<organism evidence="2 3">
    <name type="scientific">Cuscuta europaea</name>
    <name type="common">European dodder</name>
    <dbReference type="NCBI Taxonomy" id="41803"/>
    <lineage>
        <taxon>Eukaryota</taxon>
        <taxon>Viridiplantae</taxon>
        <taxon>Streptophyta</taxon>
        <taxon>Embryophyta</taxon>
        <taxon>Tracheophyta</taxon>
        <taxon>Spermatophyta</taxon>
        <taxon>Magnoliopsida</taxon>
        <taxon>eudicotyledons</taxon>
        <taxon>Gunneridae</taxon>
        <taxon>Pentapetalae</taxon>
        <taxon>asterids</taxon>
        <taxon>lamiids</taxon>
        <taxon>Solanales</taxon>
        <taxon>Convolvulaceae</taxon>
        <taxon>Cuscuteae</taxon>
        <taxon>Cuscuta</taxon>
        <taxon>Cuscuta subgen. Cuscuta</taxon>
    </lineage>
</organism>
<evidence type="ECO:0000313" key="2">
    <source>
        <dbReference type="EMBL" id="CAH9107632.1"/>
    </source>
</evidence>
<feature type="transmembrane region" description="Helical" evidence="1">
    <location>
        <begin position="6"/>
        <end position="30"/>
    </location>
</feature>
<comment type="caution">
    <text evidence="2">The sequence shown here is derived from an EMBL/GenBank/DDBJ whole genome shotgun (WGS) entry which is preliminary data.</text>
</comment>
<keyword evidence="3" id="KW-1185">Reference proteome</keyword>
<reference evidence="2" key="1">
    <citation type="submission" date="2022-07" db="EMBL/GenBank/DDBJ databases">
        <authorList>
            <person name="Macas J."/>
            <person name="Novak P."/>
            <person name="Neumann P."/>
        </authorList>
    </citation>
    <scope>NUCLEOTIDE SEQUENCE</scope>
</reference>
<dbReference type="AlphaFoldDB" id="A0A9P1EHL1"/>
<gene>
    <name evidence="2" type="ORF">CEURO_LOCUS17785</name>
</gene>
<name>A0A9P1EHL1_CUSEU</name>
<protein>
    <submittedName>
        <fullName evidence="2">Uncharacterized protein</fullName>
    </submittedName>
</protein>
<proteinExistence type="predicted"/>
<keyword evidence="1" id="KW-0812">Transmembrane</keyword>
<sequence>MLIPFFFIFSNIWILNSYFYQIYGIFVLIFQHKSAIFMVDLKTCQLNGGGGEGWWRIQQRRWQAALERAAVGDAGEGGGRQCQQGWRRAAPKREVVCGGEGGSFVTIEI</sequence>
<evidence type="ECO:0000313" key="3">
    <source>
        <dbReference type="Proteomes" id="UP001152484"/>
    </source>
</evidence>